<evidence type="ECO:0000259" key="3">
    <source>
        <dbReference type="PROSITE" id="PS01124"/>
    </source>
</evidence>
<accession>A0A120KMA9</accession>
<gene>
    <name evidence="4" type="ORF">AXF13_12145</name>
</gene>
<dbReference type="GO" id="GO:0003700">
    <property type="term" value="F:DNA-binding transcription factor activity"/>
    <property type="evidence" value="ECO:0007669"/>
    <property type="project" value="InterPro"/>
</dbReference>
<name>A0A120KMA9_9BACT</name>
<dbReference type="PANTHER" id="PTHR43436:SF1">
    <property type="entry name" value="TRANSCRIPTIONAL REGULATORY PROTEIN"/>
    <property type="match status" value="1"/>
</dbReference>
<keyword evidence="1" id="KW-0805">Transcription regulation</keyword>
<dbReference type="AlphaFoldDB" id="A0A120KMA9"/>
<keyword evidence="2" id="KW-0804">Transcription</keyword>
<keyword evidence="5" id="KW-1185">Reference proteome</keyword>
<proteinExistence type="predicted"/>
<evidence type="ECO:0000313" key="5">
    <source>
        <dbReference type="Proteomes" id="UP000069241"/>
    </source>
</evidence>
<dbReference type="GO" id="GO:0043565">
    <property type="term" value="F:sequence-specific DNA binding"/>
    <property type="evidence" value="ECO:0007669"/>
    <property type="project" value="InterPro"/>
</dbReference>
<dbReference type="Pfam" id="PF06719">
    <property type="entry name" value="AraC_N"/>
    <property type="match status" value="1"/>
</dbReference>
<dbReference type="RefSeq" id="WP_062253584.1">
    <property type="nucleotide sequence ID" value="NZ_CP014229.1"/>
</dbReference>
<dbReference type="InterPro" id="IPR018060">
    <property type="entry name" value="HTH_AraC"/>
</dbReference>
<dbReference type="InterPro" id="IPR009594">
    <property type="entry name" value="Tscrpt_reg_HTH_AraC_N"/>
</dbReference>
<dbReference type="PROSITE" id="PS01124">
    <property type="entry name" value="HTH_ARAC_FAMILY_2"/>
    <property type="match status" value="1"/>
</dbReference>
<organism evidence="4 5">
    <name type="scientific">Desulfovibrio fairfieldensis</name>
    <dbReference type="NCBI Taxonomy" id="44742"/>
    <lineage>
        <taxon>Bacteria</taxon>
        <taxon>Pseudomonadati</taxon>
        <taxon>Thermodesulfobacteriota</taxon>
        <taxon>Desulfovibrionia</taxon>
        <taxon>Desulfovibrionales</taxon>
        <taxon>Desulfovibrionaceae</taxon>
        <taxon>Desulfovibrio</taxon>
    </lineage>
</organism>
<dbReference type="SMART" id="SM00342">
    <property type="entry name" value="HTH_ARAC"/>
    <property type="match status" value="1"/>
</dbReference>
<dbReference type="STRING" id="44742.AXF13_12145"/>
<feature type="domain" description="HTH araC/xylS-type" evidence="3">
    <location>
        <begin position="204"/>
        <end position="302"/>
    </location>
</feature>
<dbReference type="KEGG" id="dfi:AXF13_12145"/>
<dbReference type="Gene3D" id="1.10.10.60">
    <property type="entry name" value="Homeodomain-like"/>
    <property type="match status" value="1"/>
</dbReference>
<dbReference type="Proteomes" id="UP000069241">
    <property type="component" value="Chromosome"/>
</dbReference>
<dbReference type="InterPro" id="IPR009057">
    <property type="entry name" value="Homeodomain-like_sf"/>
</dbReference>
<dbReference type="PANTHER" id="PTHR43436">
    <property type="entry name" value="ARAC-FAMILY TRANSCRIPTIONAL REGULATOR"/>
    <property type="match status" value="1"/>
</dbReference>
<evidence type="ECO:0000256" key="1">
    <source>
        <dbReference type="ARBA" id="ARBA00023015"/>
    </source>
</evidence>
<evidence type="ECO:0000256" key="2">
    <source>
        <dbReference type="ARBA" id="ARBA00023163"/>
    </source>
</evidence>
<sequence length="319" mass="35122">MQTDGIAMREEAMREANERLKTTLMRLAPEPGRQSTAVEGLTLTRWNAANMVDTCFYAPSVGLIVQGRKKSVIGREIFRYGELDCLVNGVDMPSESRILGASPEQPLLAVSLVINRALATELASVAASSFDAPGGRCLGVSVARVEPDVHDAFARLVDLLDRPEEAALMAPLLVREVLFRVLAGPQGGDLRRLHTVGSHGHQVAEAIIWLRANYMRPLSVDALAARVAMATSTFHRQFKKVTSLSPLQFQKRLRLYEAQRLMLSRNLDANHAGRAVGYESSSQFSREYSRLFGAPPRRDLVRMLGEPQTTPSSEQSKSP</sequence>
<protein>
    <submittedName>
        <fullName evidence="4">AraC family transcriptional regulator</fullName>
    </submittedName>
</protein>
<dbReference type="SUPFAM" id="SSF46689">
    <property type="entry name" value="Homeodomain-like"/>
    <property type="match status" value="2"/>
</dbReference>
<evidence type="ECO:0000313" key="4">
    <source>
        <dbReference type="EMBL" id="AMD90811.1"/>
    </source>
</evidence>
<reference evidence="5" key="1">
    <citation type="submission" date="2016-02" db="EMBL/GenBank/DDBJ databases">
        <authorList>
            <person name="Holder M.E."/>
            <person name="Ajami N.J."/>
            <person name="Petrosino J.F."/>
        </authorList>
    </citation>
    <scope>NUCLEOTIDE SEQUENCE [LARGE SCALE GENOMIC DNA]</scope>
    <source>
        <strain evidence="5">CCUG 45958</strain>
    </source>
</reference>
<dbReference type="EMBL" id="CP014229">
    <property type="protein sequence ID" value="AMD90811.1"/>
    <property type="molecule type" value="Genomic_DNA"/>
</dbReference>
<dbReference type="Pfam" id="PF12833">
    <property type="entry name" value="HTH_18"/>
    <property type="match status" value="1"/>
</dbReference>